<name>A0A016RVD4_9BILA</name>
<gene>
    <name evidence="1" type="primary">Acey_s0363.g3545</name>
    <name evidence="1" type="ORF">Y032_0363g3545</name>
</gene>
<sequence length="53" mass="5484">IAHVDGSATIVGLHIGTSAGDETYQSLEPQAPSVLLANATLTEIFTSETPLFV</sequence>
<comment type="caution">
    <text evidence="1">The sequence shown here is derived from an EMBL/GenBank/DDBJ whole genome shotgun (WGS) entry which is preliminary data.</text>
</comment>
<dbReference type="Proteomes" id="UP000024635">
    <property type="component" value="Unassembled WGS sequence"/>
</dbReference>
<feature type="non-terminal residue" evidence="1">
    <location>
        <position position="53"/>
    </location>
</feature>
<keyword evidence="2" id="KW-1185">Reference proteome</keyword>
<reference evidence="2" key="1">
    <citation type="journal article" date="2015" name="Nat. Genet.">
        <title>The genome and transcriptome of the zoonotic hookworm Ancylostoma ceylanicum identify infection-specific gene families.</title>
        <authorList>
            <person name="Schwarz E.M."/>
            <person name="Hu Y."/>
            <person name="Antoshechkin I."/>
            <person name="Miller M.M."/>
            <person name="Sternberg P.W."/>
            <person name="Aroian R.V."/>
        </authorList>
    </citation>
    <scope>NUCLEOTIDE SEQUENCE</scope>
    <source>
        <strain evidence="2">HY135</strain>
    </source>
</reference>
<accession>A0A016RVD4</accession>
<dbReference type="AlphaFoldDB" id="A0A016RVD4"/>
<dbReference type="EMBL" id="JARK01001699">
    <property type="protein sequence ID" value="EYB82298.1"/>
    <property type="molecule type" value="Genomic_DNA"/>
</dbReference>
<evidence type="ECO:0000313" key="1">
    <source>
        <dbReference type="EMBL" id="EYB82298.1"/>
    </source>
</evidence>
<protein>
    <submittedName>
        <fullName evidence="1">Uncharacterized protein</fullName>
    </submittedName>
</protein>
<evidence type="ECO:0000313" key="2">
    <source>
        <dbReference type="Proteomes" id="UP000024635"/>
    </source>
</evidence>
<proteinExistence type="predicted"/>
<organism evidence="1 2">
    <name type="scientific">Ancylostoma ceylanicum</name>
    <dbReference type="NCBI Taxonomy" id="53326"/>
    <lineage>
        <taxon>Eukaryota</taxon>
        <taxon>Metazoa</taxon>
        <taxon>Ecdysozoa</taxon>
        <taxon>Nematoda</taxon>
        <taxon>Chromadorea</taxon>
        <taxon>Rhabditida</taxon>
        <taxon>Rhabditina</taxon>
        <taxon>Rhabditomorpha</taxon>
        <taxon>Strongyloidea</taxon>
        <taxon>Ancylostomatidae</taxon>
        <taxon>Ancylostomatinae</taxon>
        <taxon>Ancylostoma</taxon>
    </lineage>
</organism>